<dbReference type="OrthoDB" id="607469at2"/>
<dbReference type="Pfam" id="PF13585">
    <property type="entry name" value="CHU_C"/>
    <property type="match status" value="1"/>
</dbReference>
<evidence type="ECO:0000313" key="2">
    <source>
        <dbReference type="EMBL" id="AUP81346.1"/>
    </source>
</evidence>
<name>A0A2K9PWA4_9FLAO</name>
<feature type="signal peptide" evidence="1">
    <location>
        <begin position="1"/>
        <end position="24"/>
    </location>
</feature>
<gene>
    <name evidence="2" type="ORF">C1H87_22540</name>
</gene>
<proteinExistence type="predicted"/>
<feature type="chain" id="PRO_5014901449" description="MAM domain-containing protein" evidence="1">
    <location>
        <begin position="25"/>
        <end position="4625"/>
    </location>
</feature>
<reference evidence="2 3" key="1">
    <citation type="submission" date="2018-01" db="EMBL/GenBank/DDBJ databases">
        <title>Complete genome sequence of Flavivirga eckloniae ECD14 isolated from seaweed Ecklonia cava.</title>
        <authorList>
            <person name="Lee J.H."/>
            <person name="Baik K.S."/>
            <person name="Seong C.N."/>
        </authorList>
    </citation>
    <scope>NUCLEOTIDE SEQUENCE [LARGE SCALE GENOMIC DNA]</scope>
    <source>
        <strain evidence="2 3">ECD14</strain>
    </source>
</reference>
<evidence type="ECO:0000256" key="1">
    <source>
        <dbReference type="SAM" id="SignalP"/>
    </source>
</evidence>
<dbReference type="KEGG" id="fek:C1H87_22540"/>
<sequence length="4625" mass="484011">MKKPTIFKTELIVLLILFSMQLFAQNYVPFSSATKSPRFDRDIKGDMILIGNNILGPSNNDFNDVTESNDNVDMRYIDIDSDGSTFSSSSANLQINSPANCYQIVYAGLYWSAVNPGTESISNVRMSGPNGVYHDIIADDIIFEAGGSSVDGGRSFPYACYADVTNIVRALPSNIGTYTVANVSSAQGRSRLFGNRTGHSAGWSLYIVYEDPSLTGKSITSFDGFSAMSAVNNSTLDVPISGFRTVPAPAPVRAKFAFAALEGDRTLTRDRLRINGNRLFDASRGRNNFFNSTVSSTFPRQPSSANTLGFDTGIIDVLNANNDVIDNDDTSAVVRLETDQDTYFPYFFAFSVDIIAPNIILTKTVEDPSGNDIGGQLVGLGEELNYVIGFHNSGNDDATDLTIRDVLPRNIVFDYPADMGLLPPGVTVQSYTPATREIVFRVDDSVIEENDPVLEIRFRVTVVRECSLLNNACDNIVSNQAFSTYRGTMNPLFVISDDPSFSTNTACLLTPGATNFLADISCTFEEDVILCGSSIDLVAGDDYDSYEWRTSPTGPVIWNQQTYPATAPGTYYVHNTATAPCQSIDQVFNVITFGAGVTNPVIPFADQVVQCPNGGTLMPNIFMCGASDTTFIDTNITDADSIIWYRLDESSCTAVTNINCPNEDPVCNWGQVGTGPDYLVDSPGQYRLILNYTGGCRNLFYFNVYENELLPTETHSDIICTTPGEIVIGDVPSGYEYSLDNATYQPSNVFAINTPGVYTVYIRQIGVTPNPCIFTVPNIQIRERNFTVTTAITQPLCHGGQGSVLVAANDVRPQYYYSISNSSGTIINSVGPIAAGDYTFSNLNAGTYTINVSTDDGCAYTGSIDIVEPDLLEATVAITRPLTCGSGEITISAQGGTTPYFYYINGDPNFQLDPRVEVLDPGGVYNITVVDNNNCSTTTSITVDPIAPPVYTVTETDILCYSDNGQIVFNVTNANGYTIAYSIDNGATFVSNPTFSNLSGGTYQAMIRYSLGGVDCLSTAQDITIDAPNEALTASSGVSELAGCGPSGEGRLRITNPQGGTPPYEYSFDNQATWVGTNEAYVMPGTYTLYIRDASGCIYAMPEIILDPEPVPPTITVSNPDYNCDGTATSTVVVNNTGGPTYQYTYLLDGVPNPNTTDPRVFLNVPNGPHNITVQYNLLTVPSFSNLLNEDFGYGADTTSPGINTTFYCFERQVAATQCKGSPSINDGDYSVTSSILHPFGTWINPVDHTPPTTPPTPNGRYLAVNIGDQIPTSAILYEKTISDIIPNQPINVEFFAINIVGPGSGIADPDLTVALIDGTGTEISSFSTGRIPKSGVWENYPKTPITLDPGANTTLRFIVRSNIQETNGNDVAIDDIRVFQMPVSCITEVNFPFVIDSNNAFTSQITNATDVTCLGASDGTITIAAQNFDPAIGFEYSTDNGTTWNTQLTSPHTITGLTAGTYDVLVRYDSTPPICMDTFSQDINAPALLGVNASATPVTCLVGSTVTATANGGTPAYSYELLDAATLNLVFNFPASGVLNNVSPGDYIIRVTDSNNCTADSSTTLNIAAPTNPTATIDATSDLCYDTTNASTIVVTASGGLAPYEYSLNSGPFGANNTFTNLTPGSYNVMVRDANGCTIPAALTQTIAPQLTISTALTKGLDCSATPDAAITGNISGGTPPYTLERSFNSGAYTPITYGVLPFVSLTANSGDFRFRVTDALGCTAESNVITINAISNPTASVTEVDPTCNGLSNGSVQITASGGAGSYTYSFNGSPFTTQVLYSGLAAGTYNYEVRDANQCIFSGTATLNEPSVLAATAAVAPPLSCSPSNTNQPATVTVTATAGTGTAPYQFSFNGSAFSATNTLSVNDTGVDQTINYTVMDAQGCTVSGSVVVTALDPPTDLSFVATPVTCLALTSDVTLTATGGAGALEYRIVSPAATPYQGSNVFTGLAPSTTYIFQVRDANGCYYSESLTIDPVINIAVTGTLDSNVSCNGGSDGAVTFTIGGFSGNYTYVLNGAPAVVGQSAATVTFPGLTAGNYTLDVTDEDTGCTDSFMVPVGEPANPLSFTAIGTNVFCTNFNSQITVTASGGTGPYTYAVVVSGAAAPVPAAYGPNNVITVDTNGGTDLNWDVYVLDANGCTATPVFRTVTVTNDPLPTINPVAQQCFTGSPINISLSGTVSVGLPSYSIGSGFQASPNFTIATPGTYTLTIRDGNGCEVTTPYVVDPQLQANATLTKGLDCTASPDATINVAISGGNANYTAYEVSINGAAYVPVLPAPVGASFTYTANAAGTYEFRITDTNITSGTCTVITNEITVDAIVPVAATDAQVDPTCNGSTDGSITLTATAGVPPFTYSIDGGATFVSNNVFGGLGAGTYNYVVRDRLECTTTGPVTLIDPPIIDVDIQEFGLTCAGNVPTLGRIEVFVNSGGTANYTYTLFDNTFTQIATHTEGSAPITPTHTFGGLNFGDYYVRVVDARGCEFNSGPIRINTTPDLNFTTAVDSNNCATGVDIQVNTVGGTAPYNYSIVGQPEVVGPANFTFTGLLHNVTYFLQVRDANNCIFVLERTTPPPPSTIAISGTATTNVTCNGADDGTFAFTVESYDGTVTNIDYQLLNALTLLPLPTPVNGTLVGPAGGPVSHTISALPPGNYVLEAREATGTLCAATHTFEITQPAQPVATAVSSQVPSNCNAGAQITLTTRGGTGPYTYAAVINGAGAPALAAYGPSNVITVDTNSGADLVWDIYVRDANGCPDMITVNVTHQTSPTINPVAQQCYDGTPFNITLVEGTGTAAGPLSYSTGSGFQASDTFVINAPGTYTLTIRDVNGCEASIPYVVEPQLLANANVSKELTCSLPVEADIDVTISGGTGIYTTYLVSTDAGVTYNPVLPAPVGATFTYTAATAGTYDFRITDSQGCPVNTSATVNLITNPIASVTPIDPTCNGGTNGSVQISATSGTGTYTYSFNGSPFTTQVLYTGLSANIVYPYVVRDSKGCEDNGTVTLSEPLVLAATSAVAPPLTCSPSNAYQPALVTVTATPGTGTAPYQFSFNGSAFSATNTLSVNDTGVNQTVNYTVMDAQGCTVSGSVVITALDPPTDLDFNATPVTCLVSTSDVTLTATGGVGVLEYRMTSPSTTAYQNSNLFPGLSPNIPYVFEVRDANGCYYTESFTANPVTNITVTGAADNDVSCNGGSDGAVTFTIGGFSGNYTYVFNGAPAVVGQSVTTVTFPGLTAGNYTLNVTDEDTGCIDSFMVPVREPANPLSFTATATNVFCTNFNSQITVTTTGGTGPYTYAAVVSGAAAPGPAAYGPNNVITVDTNLGADLSWDVYVLDANNCTQTPVFETVTIINDPLPTVTAPAMATCVGSDSFTFAITGSSGVLPLEYSIDGISFQAGGTFTVSAAGTYTVTVRDANGCTATSTPVTVYEPLDLTPAITALPSCTNDDGEITVTPIGGSGAGNYTYSISPMPGSVSIATNVISGVPAGTYTVTITDIVTTCTNTASVTLSAATPVTFTTTPTNVTCNGGSDGVITVNLPVSNDNPVYTYEITAPIVVAPQNSNIFPGLATGTYTVRVTSGRGCFADRLETVGEPNIVVPTVSAVQYNCNAGVNTPNFASITVDSAVGGSGTYTTYEFIRGGITMQSGTNNVFVESDLLGGTYTINVYDNNGCVGTTTETILPFINIDTVDITIDNPMTCTNDEDITVSVTSSGGVPANLEYTVEDVVGATIGGVYSQTNTTGVFLGLPIGNYYVTATNLDTGCSLQTTHYVTDPNTFDLTIDSVVDVTCLSGTDGSVNVTLIDRSPLPTDESGPFNYSIVDALGAPVTSGSVPNAGPVTLSNFGAGTYTITANLTNSPFCTVVRNFTITAPTAALAIQETHTEITCVAGNNDGTISATAVGGWPGPYEFQLEEAGSGIVSAFSSVSDFTGLAQGDYTVTVRDSRGCEDFVIVQLRIPDPVVVTATPSTTLLTCFNDNTASITASAVGGQGSNYLYTLNMIAPIVSSSGPQASPVFTDLGAGTYTVTVTDGFNCSGTSTNIIINEPSEIEPILALASGETCTSSATLTLSATGGTAPYSYSDTPNFVTTLGSFAGSVTFPVTAGAHAYYVMDANGCISNVSNEVNVEPLIPLTIDLDSDDPTISCHGDDTGSIIATAQGGLGNYIFTLQDGSGNNIAPLNQNNTGVFNGLVAGTYRVRIDSGDCVGHSEYVTITQPATPFVADYATTPVTCPGSGDGTLELIANGGTAPYTYAIYGGGTSYRLDQFFDTSTFENLPPGTYSAVVNDAQGCTEFIEDIIIEAPVPVFLTEVPGSKMPELCSGDMNGEFSVEITGGVLPYSVSIDDQDGPYITGTAAQTQFDFTGLAGGEHTVYVRDAVDCPTRWVITLPESVTISPEVSVEYGCTGNLSTNTVTVTIDESITNATDVDYSIDGGATYQASNVFVDVPAGIDYVVNARHTNGCEQVSETFDITQIDPLTLTLEDGELNEIVAVATGGLEPYEFTLNDEPYGSTDRFIIYASGDYTVTVTDRNGCVATATRYFEYIDVCISNYFTPNGDGDMDEWGPGCTDQYKELTVDVFDRYGRVVATLGVGDKWDGKYNGSELPTGDYWYVLKLNDPKDDREFVNHFTLYR</sequence>
<dbReference type="RefSeq" id="WP_102757988.1">
    <property type="nucleotide sequence ID" value="NZ_CP025791.1"/>
</dbReference>
<organism evidence="2 3">
    <name type="scientific">Flavivirga eckloniae</name>
    <dbReference type="NCBI Taxonomy" id="1803846"/>
    <lineage>
        <taxon>Bacteria</taxon>
        <taxon>Pseudomonadati</taxon>
        <taxon>Bacteroidota</taxon>
        <taxon>Flavobacteriia</taxon>
        <taxon>Flavobacteriales</taxon>
        <taxon>Flavobacteriaceae</taxon>
        <taxon>Flavivirga</taxon>
    </lineage>
</organism>
<dbReference type="Pfam" id="PF13573">
    <property type="entry name" value="SprB"/>
    <property type="match status" value="12"/>
</dbReference>
<dbReference type="NCBIfam" id="TIGR04131">
    <property type="entry name" value="Bac_Flav_CTERM"/>
    <property type="match status" value="1"/>
</dbReference>
<dbReference type="InterPro" id="IPR025667">
    <property type="entry name" value="SprB_repeat"/>
</dbReference>
<dbReference type="InterPro" id="IPR047589">
    <property type="entry name" value="DUF11_rpt"/>
</dbReference>
<evidence type="ECO:0008006" key="4">
    <source>
        <dbReference type="Google" id="ProtNLM"/>
    </source>
</evidence>
<evidence type="ECO:0000313" key="3">
    <source>
        <dbReference type="Proteomes" id="UP000235826"/>
    </source>
</evidence>
<keyword evidence="1" id="KW-0732">Signal</keyword>
<accession>A0A2K9PWA4</accession>
<dbReference type="NCBIfam" id="TIGR01451">
    <property type="entry name" value="B_ant_repeat"/>
    <property type="match status" value="1"/>
</dbReference>
<dbReference type="Proteomes" id="UP000235826">
    <property type="component" value="Chromosome"/>
</dbReference>
<dbReference type="InterPro" id="IPR026341">
    <property type="entry name" value="T9SS_type_B"/>
</dbReference>
<dbReference type="EMBL" id="CP025791">
    <property type="protein sequence ID" value="AUP81346.1"/>
    <property type="molecule type" value="Genomic_DNA"/>
</dbReference>
<protein>
    <recommendedName>
        <fullName evidence="4">MAM domain-containing protein</fullName>
    </recommendedName>
</protein>
<keyword evidence="3" id="KW-1185">Reference proteome</keyword>